<dbReference type="EMBL" id="JAVDVI010000009">
    <property type="protein sequence ID" value="MDR6968346.1"/>
    <property type="molecule type" value="Genomic_DNA"/>
</dbReference>
<proteinExistence type="predicted"/>
<name>A0ABU1TQU2_9FLAO</name>
<dbReference type="Proteomes" id="UP001255185">
    <property type="component" value="Unassembled WGS sequence"/>
</dbReference>
<organism evidence="1 2">
    <name type="scientific">Flavobacterium arsenatis</name>
    <dbReference type="NCBI Taxonomy" id="1484332"/>
    <lineage>
        <taxon>Bacteria</taxon>
        <taxon>Pseudomonadati</taxon>
        <taxon>Bacteroidota</taxon>
        <taxon>Flavobacteriia</taxon>
        <taxon>Flavobacteriales</taxon>
        <taxon>Flavobacteriaceae</taxon>
        <taxon>Flavobacterium</taxon>
    </lineage>
</organism>
<protein>
    <submittedName>
        <fullName evidence="1">Uncharacterized protein</fullName>
    </submittedName>
</protein>
<sequence length="48" mass="5780">MIRMQGVLALIEMKILVLENVFFPDRKERPEEAPFVSWKKTFSRTRLK</sequence>
<gene>
    <name evidence="1" type="ORF">J2X31_002363</name>
</gene>
<accession>A0ABU1TQU2</accession>
<evidence type="ECO:0000313" key="1">
    <source>
        <dbReference type="EMBL" id="MDR6968346.1"/>
    </source>
</evidence>
<comment type="caution">
    <text evidence="1">The sequence shown here is derived from an EMBL/GenBank/DDBJ whole genome shotgun (WGS) entry which is preliminary data.</text>
</comment>
<evidence type="ECO:0000313" key="2">
    <source>
        <dbReference type="Proteomes" id="UP001255185"/>
    </source>
</evidence>
<reference evidence="1 2" key="1">
    <citation type="submission" date="2023-07" db="EMBL/GenBank/DDBJ databases">
        <title>Sorghum-associated microbial communities from plants grown in Nebraska, USA.</title>
        <authorList>
            <person name="Schachtman D."/>
        </authorList>
    </citation>
    <scope>NUCLEOTIDE SEQUENCE [LARGE SCALE GENOMIC DNA]</scope>
    <source>
        <strain evidence="1 2">3773</strain>
    </source>
</reference>
<keyword evidence="2" id="KW-1185">Reference proteome</keyword>